<feature type="compositionally biased region" description="Polar residues" evidence="1">
    <location>
        <begin position="290"/>
        <end position="299"/>
    </location>
</feature>
<dbReference type="AlphaFoldDB" id="A0A0D9VVD4"/>
<keyword evidence="4" id="KW-1185">Reference proteome</keyword>
<evidence type="ECO:0000313" key="3">
    <source>
        <dbReference type="EnsemblPlants" id="LPERR03G18690.1"/>
    </source>
</evidence>
<feature type="domain" description="F-box" evidence="2">
    <location>
        <begin position="1"/>
        <end position="45"/>
    </location>
</feature>
<dbReference type="SMART" id="SM00256">
    <property type="entry name" value="FBOX"/>
    <property type="match status" value="1"/>
</dbReference>
<reference evidence="3 4" key="1">
    <citation type="submission" date="2012-08" db="EMBL/GenBank/DDBJ databases">
        <title>Oryza genome evolution.</title>
        <authorList>
            <person name="Wing R.A."/>
        </authorList>
    </citation>
    <scope>NUCLEOTIDE SEQUENCE</scope>
</reference>
<dbReference type="STRING" id="77586.A0A0D9VVD4"/>
<proteinExistence type="predicted"/>
<dbReference type="eggNOG" id="ENOG502QRXG">
    <property type="taxonomic scope" value="Eukaryota"/>
</dbReference>
<dbReference type="PANTHER" id="PTHR47722:SF1">
    <property type="entry name" value="F-BOX DOMAIN CONTAINING PROTEIN, EXPRESSED"/>
    <property type="match status" value="1"/>
</dbReference>
<dbReference type="EnsemblPlants" id="LPERR03G18690.1">
    <property type="protein sequence ID" value="LPERR03G18690.1"/>
    <property type="gene ID" value="LPERR03G18690"/>
</dbReference>
<sequence length="319" mass="36013">MENGLPDEVLKAVFPILDGKDLVFCMLVCRQWREIAKDDYFWKCICARKWPSICKQPPSDANYQKLYVTFSKPRKPPQLPVPKLTFEDLVFYIDMWLDGSLIFSQAVSGCILRAGLQNTPCGIPDVLVAHLTAPDCILMMEVEPKLEIVMGPAITVSVLAHRKDTKKMACVINKSTFDYVDSNAARALAYEYLRFSPRHPFISDIRAWMSLLFLYKGRNVIQVFGIELDFCDAARKGLIQTSKVQPTQAQHSLTQACHCPVYYRRRSDASAITAAYTHKLQPIKEKEKGQSLSLTSRPSPQEEEKGATTTSSLKASMHV</sequence>
<dbReference type="InterPro" id="IPR044207">
    <property type="entry name" value="At5g39250-like"/>
</dbReference>
<name>A0A0D9VVD4_9ORYZ</name>
<dbReference type="Proteomes" id="UP000032180">
    <property type="component" value="Chromosome 3"/>
</dbReference>
<evidence type="ECO:0000259" key="2">
    <source>
        <dbReference type="PROSITE" id="PS50181"/>
    </source>
</evidence>
<organism evidence="3 4">
    <name type="scientific">Leersia perrieri</name>
    <dbReference type="NCBI Taxonomy" id="77586"/>
    <lineage>
        <taxon>Eukaryota</taxon>
        <taxon>Viridiplantae</taxon>
        <taxon>Streptophyta</taxon>
        <taxon>Embryophyta</taxon>
        <taxon>Tracheophyta</taxon>
        <taxon>Spermatophyta</taxon>
        <taxon>Magnoliopsida</taxon>
        <taxon>Liliopsida</taxon>
        <taxon>Poales</taxon>
        <taxon>Poaceae</taxon>
        <taxon>BOP clade</taxon>
        <taxon>Oryzoideae</taxon>
        <taxon>Oryzeae</taxon>
        <taxon>Oryzinae</taxon>
        <taxon>Leersia</taxon>
    </lineage>
</organism>
<reference evidence="4" key="2">
    <citation type="submission" date="2013-12" db="EMBL/GenBank/DDBJ databases">
        <authorList>
            <person name="Yu Y."/>
            <person name="Lee S."/>
            <person name="de Baynast K."/>
            <person name="Wissotski M."/>
            <person name="Liu L."/>
            <person name="Talag J."/>
            <person name="Goicoechea J."/>
            <person name="Angelova A."/>
            <person name="Jetty R."/>
            <person name="Kudrna D."/>
            <person name="Golser W."/>
            <person name="Rivera L."/>
            <person name="Zhang J."/>
            <person name="Wing R."/>
        </authorList>
    </citation>
    <scope>NUCLEOTIDE SEQUENCE</scope>
</reference>
<feature type="compositionally biased region" description="Polar residues" evidence="1">
    <location>
        <begin position="307"/>
        <end position="319"/>
    </location>
</feature>
<dbReference type="Pfam" id="PF12937">
    <property type="entry name" value="F-box-like"/>
    <property type="match status" value="1"/>
</dbReference>
<dbReference type="PANTHER" id="PTHR47722">
    <property type="entry name" value="EXPRESSED PROTEIN"/>
    <property type="match status" value="1"/>
</dbReference>
<dbReference type="InterPro" id="IPR036047">
    <property type="entry name" value="F-box-like_dom_sf"/>
</dbReference>
<accession>A0A0D9VVD4</accession>
<evidence type="ECO:0000256" key="1">
    <source>
        <dbReference type="SAM" id="MobiDB-lite"/>
    </source>
</evidence>
<dbReference type="Gramene" id="LPERR03G18690.1">
    <property type="protein sequence ID" value="LPERR03G18690.1"/>
    <property type="gene ID" value="LPERR03G18690"/>
</dbReference>
<feature type="region of interest" description="Disordered" evidence="1">
    <location>
        <begin position="284"/>
        <end position="319"/>
    </location>
</feature>
<reference evidence="3" key="3">
    <citation type="submission" date="2015-04" db="UniProtKB">
        <authorList>
            <consortium name="EnsemblPlants"/>
        </authorList>
    </citation>
    <scope>IDENTIFICATION</scope>
</reference>
<evidence type="ECO:0000313" key="4">
    <source>
        <dbReference type="Proteomes" id="UP000032180"/>
    </source>
</evidence>
<dbReference type="Gene3D" id="1.20.1280.50">
    <property type="match status" value="1"/>
</dbReference>
<dbReference type="InterPro" id="IPR001810">
    <property type="entry name" value="F-box_dom"/>
</dbReference>
<dbReference type="PROSITE" id="PS50181">
    <property type="entry name" value="FBOX"/>
    <property type="match status" value="1"/>
</dbReference>
<dbReference type="SUPFAM" id="SSF81383">
    <property type="entry name" value="F-box domain"/>
    <property type="match status" value="1"/>
</dbReference>
<protein>
    <recommendedName>
        <fullName evidence="2">F-box domain-containing protein</fullName>
    </recommendedName>
</protein>